<organism evidence="2 3">
    <name type="scientific">Paenibacillus elgii</name>
    <dbReference type="NCBI Taxonomy" id="189691"/>
    <lineage>
        <taxon>Bacteria</taxon>
        <taxon>Bacillati</taxon>
        <taxon>Bacillota</taxon>
        <taxon>Bacilli</taxon>
        <taxon>Bacillales</taxon>
        <taxon>Paenibacillaceae</taxon>
        <taxon>Paenibacillus</taxon>
    </lineage>
</organism>
<dbReference type="AlphaFoldDB" id="A0A2T6G4F6"/>
<keyword evidence="1" id="KW-0472">Membrane</keyword>
<proteinExistence type="predicted"/>
<sequence length="31" mass="3563">MSCVKGFSGYTSTTIILVLYILLVIVLRSWW</sequence>
<comment type="caution">
    <text evidence="2">The sequence shown here is derived from an EMBL/GenBank/DDBJ whole genome shotgun (WGS) entry which is preliminary data.</text>
</comment>
<accession>A0A2T6G4F6</accession>
<protein>
    <submittedName>
        <fullName evidence="2">Sporulation protein YjcZ</fullName>
    </submittedName>
</protein>
<gene>
    <name evidence="2" type="ORF">C8Z91_11330</name>
</gene>
<evidence type="ECO:0000313" key="3">
    <source>
        <dbReference type="Proteomes" id="UP000244184"/>
    </source>
</evidence>
<dbReference type="RefSeq" id="WP_108531502.1">
    <property type="nucleotide sequence ID" value="NZ_PYHP01000030.1"/>
</dbReference>
<name>A0A2T6G4F6_9BACL</name>
<dbReference type="Proteomes" id="UP000244184">
    <property type="component" value="Unassembled WGS sequence"/>
</dbReference>
<keyword evidence="1" id="KW-0812">Transmembrane</keyword>
<dbReference type="EMBL" id="PYHP01000030">
    <property type="protein sequence ID" value="PUA39057.1"/>
    <property type="molecule type" value="Genomic_DNA"/>
</dbReference>
<feature type="transmembrane region" description="Helical" evidence="1">
    <location>
        <begin position="7"/>
        <end position="30"/>
    </location>
</feature>
<keyword evidence="1" id="KW-1133">Transmembrane helix</keyword>
<evidence type="ECO:0000256" key="1">
    <source>
        <dbReference type="SAM" id="Phobius"/>
    </source>
</evidence>
<reference evidence="2 3" key="1">
    <citation type="submission" date="2018-03" db="EMBL/GenBank/DDBJ databases">
        <title>Genome sequence of Paenibacillus elgii strain AC13 an antimicrobial compound producing bacteria.</title>
        <authorList>
            <person name="Kurokawa A.S."/>
            <person name="Araujo J.F."/>
            <person name="Costa R.A."/>
            <person name="Ortega D.B."/>
            <person name="Pires A.S."/>
            <person name="Pappas G.J.Jr."/>
            <person name="Franco O.L."/>
            <person name="Barreto C."/>
            <person name="Magalhaes B.S."/>
            <person name="Kruger R.H."/>
        </authorList>
    </citation>
    <scope>NUCLEOTIDE SEQUENCE [LARGE SCALE GENOMIC DNA]</scope>
    <source>
        <strain evidence="2 3">AC13</strain>
    </source>
</reference>
<evidence type="ECO:0000313" key="2">
    <source>
        <dbReference type="EMBL" id="PUA39057.1"/>
    </source>
</evidence>